<dbReference type="GO" id="GO:0006261">
    <property type="term" value="P:DNA-templated DNA replication"/>
    <property type="evidence" value="ECO:0007669"/>
    <property type="project" value="InterPro"/>
</dbReference>
<dbReference type="EMBL" id="LAZR01022782">
    <property type="protein sequence ID" value="KKL80673.1"/>
    <property type="molecule type" value="Genomic_DNA"/>
</dbReference>
<dbReference type="GO" id="GO:0006302">
    <property type="term" value="P:double-strand break repair"/>
    <property type="evidence" value="ECO:0007669"/>
    <property type="project" value="TreeGrafter"/>
</dbReference>
<gene>
    <name evidence="3" type="ORF">LCGC14_2002380</name>
</gene>
<dbReference type="PANTHER" id="PTHR10133">
    <property type="entry name" value="DNA POLYMERASE I"/>
    <property type="match status" value="1"/>
</dbReference>
<dbReference type="Gene3D" id="1.10.150.20">
    <property type="entry name" value="5' to 3' exonuclease, C-terminal subdomain"/>
    <property type="match status" value="1"/>
</dbReference>
<evidence type="ECO:0000256" key="1">
    <source>
        <dbReference type="ARBA" id="ARBA00022705"/>
    </source>
</evidence>
<comment type="caution">
    <text evidence="3">The sequence shown here is derived from an EMBL/GenBank/DDBJ whole genome shotgun (WGS) entry which is preliminary data.</text>
</comment>
<dbReference type="GO" id="GO:0003887">
    <property type="term" value="F:DNA-directed DNA polymerase activity"/>
    <property type="evidence" value="ECO:0007669"/>
    <property type="project" value="InterPro"/>
</dbReference>
<feature type="non-terminal residue" evidence="3">
    <location>
        <position position="1"/>
    </location>
</feature>
<evidence type="ECO:0000259" key="2">
    <source>
        <dbReference type="SMART" id="SM00482"/>
    </source>
</evidence>
<dbReference type="InterPro" id="IPR043502">
    <property type="entry name" value="DNA/RNA_pol_sf"/>
</dbReference>
<protein>
    <recommendedName>
        <fullName evidence="2">DNA-directed DNA polymerase family A palm domain-containing protein</fullName>
    </recommendedName>
</protein>
<evidence type="ECO:0000313" key="3">
    <source>
        <dbReference type="EMBL" id="KKL80673.1"/>
    </source>
</evidence>
<dbReference type="InterPro" id="IPR002298">
    <property type="entry name" value="DNA_polymerase_A"/>
</dbReference>
<reference evidence="3" key="1">
    <citation type="journal article" date="2015" name="Nature">
        <title>Complex archaea that bridge the gap between prokaryotes and eukaryotes.</title>
        <authorList>
            <person name="Spang A."/>
            <person name="Saw J.H."/>
            <person name="Jorgensen S.L."/>
            <person name="Zaremba-Niedzwiedzka K."/>
            <person name="Martijn J."/>
            <person name="Lind A.E."/>
            <person name="van Eijk R."/>
            <person name="Schleper C."/>
            <person name="Guy L."/>
            <person name="Ettema T.J."/>
        </authorList>
    </citation>
    <scope>NUCLEOTIDE SEQUENCE</scope>
</reference>
<feature type="domain" description="DNA-directed DNA polymerase family A palm" evidence="2">
    <location>
        <begin position="7"/>
        <end position="212"/>
    </location>
</feature>
<name>A0A0F9F2Y3_9ZZZZ</name>
<dbReference type="AlphaFoldDB" id="A0A0F9F2Y3"/>
<dbReference type="SUPFAM" id="SSF56672">
    <property type="entry name" value="DNA/RNA polymerases"/>
    <property type="match status" value="1"/>
</dbReference>
<dbReference type="InterPro" id="IPR001098">
    <property type="entry name" value="DNA-dir_DNA_pol_A_palm_dom"/>
</dbReference>
<dbReference type="Pfam" id="PF00476">
    <property type="entry name" value="DNA_pol_A"/>
    <property type="match status" value="1"/>
</dbReference>
<dbReference type="Gene3D" id="3.30.70.370">
    <property type="match status" value="1"/>
</dbReference>
<dbReference type="SMART" id="SM00482">
    <property type="entry name" value="POLAc"/>
    <property type="match status" value="1"/>
</dbReference>
<proteinExistence type="predicted"/>
<dbReference type="PANTHER" id="PTHR10133:SF27">
    <property type="entry name" value="DNA POLYMERASE NU"/>
    <property type="match status" value="1"/>
</dbReference>
<organism evidence="3">
    <name type="scientific">marine sediment metagenome</name>
    <dbReference type="NCBI Taxonomy" id="412755"/>
    <lineage>
        <taxon>unclassified sequences</taxon>
        <taxon>metagenomes</taxon>
        <taxon>ecological metagenomes</taxon>
    </lineage>
</organism>
<sequence>LAELDLNRGESWVYAYLSMDPELLRIHTTGLDFHSETAAIIQSVFGSEELSAQEIAKRTKEGDPFAFKLRFLGKKRNHSSAYRMGPFRAAEQVNEEADETNITVTPTQMKDAQRLWIGKYFGIEVWWDEIDRKLENDRFLTTSYGRKRDFFGFMNDALKKEATAYEPQSTSVDYLNHGMLRVYDELVESGHFGLELLHQNHDSILVQYPKQHRDQVIPEMISRIESVININGTDVTIPVEATYGLNWGDYHKERNPEGLRDWVA</sequence>
<accession>A0A0F9F2Y3</accession>
<keyword evidence="1" id="KW-0235">DNA replication</keyword>
<dbReference type="GO" id="GO:0003677">
    <property type="term" value="F:DNA binding"/>
    <property type="evidence" value="ECO:0007669"/>
    <property type="project" value="InterPro"/>
</dbReference>